<gene>
    <name evidence="4" type="primary">X975_08551</name>
    <name evidence="4" type="ORF">NPIL_447201</name>
</gene>
<dbReference type="CDD" id="cd00054">
    <property type="entry name" value="EGF_CA"/>
    <property type="match status" value="1"/>
</dbReference>
<dbReference type="InterPro" id="IPR000742">
    <property type="entry name" value="EGF"/>
</dbReference>
<reference evidence="4" key="1">
    <citation type="submission" date="2020-08" db="EMBL/GenBank/DDBJ databases">
        <title>Multicomponent nature underlies the extraordinary mechanical properties of spider dragline silk.</title>
        <authorList>
            <person name="Kono N."/>
            <person name="Nakamura H."/>
            <person name="Mori M."/>
            <person name="Yoshida Y."/>
            <person name="Ohtoshi R."/>
            <person name="Malay A.D."/>
            <person name="Moran D.A.P."/>
            <person name="Tomita M."/>
            <person name="Numata K."/>
            <person name="Arakawa K."/>
        </authorList>
    </citation>
    <scope>NUCLEOTIDE SEQUENCE</scope>
</reference>
<keyword evidence="2" id="KW-0245">EGF-like domain</keyword>
<sequence>MSGLLKVQVGWTSGLVAKGLRKVSLSIKVNFPNAPTGAPLIVRTQNRYCGFRSGFSIGRFSKESFRSREFGEYPSGQGQFSKDISSPTRAFGLTAARSSYWIGFRAPSSQERCELLRGARMMMHAIGIRIHPERRNPRVTDYVNLGVNTDTWESGYRYAPRIEEKDASRETRFQKERTTPSFTLKTLWVALIILMVWSEKVKKVIKANIRGMYIGKVSVGGVENPDDEGKIAFFIGCIQDVKIGTSQGTWLRPMVEVNVRDGCFSPNQCASNPCPSNSQCIDHWGNYSCKCFE</sequence>
<evidence type="ECO:0000313" key="4">
    <source>
        <dbReference type="EMBL" id="GFT62704.1"/>
    </source>
</evidence>
<dbReference type="Gene3D" id="2.10.25.10">
    <property type="entry name" value="Laminin"/>
    <property type="match status" value="1"/>
</dbReference>
<feature type="domain" description="EGF-like" evidence="3">
    <location>
        <begin position="265"/>
        <end position="293"/>
    </location>
</feature>
<name>A0A8X6TY74_NEPPI</name>
<dbReference type="InterPro" id="IPR000152">
    <property type="entry name" value="EGF-type_Asp/Asn_hydroxyl_site"/>
</dbReference>
<dbReference type="SUPFAM" id="SSF57196">
    <property type="entry name" value="EGF/Laminin"/>
    <property type="match status" value="1"/>
</dbReference>
<evidence type="ECO:0000256" key="2">
    <source>
        <dbReference type="PROSITE-ProRule" id="PRU00076"/>
    </source>
</evidence>
<comment type="caution">
    <text evidence="4">The sequence shown here is derived from an EMBL/GenBank/DDBJ whole genome shotgun (WGS) entry which is preliminary data.</text>
</comment>
<dbReference type="Proteomes" id="UP000887013">
    <property type="component" value="Unassembled WGS sequence"/>
</dbReference>
<dbReference type="PROSITE" id="PS50026">
    <property type="entry name" value="EGF_3"/>
    <property type="match status" value="1"/>
</dbReference>
<dbReference type="PROSITE" id="PS00010">
    <property type="entry name" value="ASX_HYDROXYL"/>
    <property type="match status" value="1"/>
</dbReference>
<comment type="caution">
    <text evidence="2">Lacks conserved residue(s) required for the propagation of feature annotation.</text>
</comment>
<feature type="non-terminal residue" evidence="4">
    <location>
        <position position="293"/>
    </location>
</feature>
<dbReference type="OrthoDB" id="10361473at2759"/>
<dbReference type="AlphaFoldDB" id="A0A8X6TY74"/>
<keyword evidence="1" id="KW-1015">Disulfide bond</keyword>
<dbReference type="EMBL" id="BMAW01019317">
    <property type="protein sequence ID" value="GFT62704.1"/>
    <property type="molecule type" value="Genomic_DNA"/>
</dbReference>
<protein>
    <recommendedName>
        <fullName evidence="3">EGF-like domain-containing protein</fullName>
    </recommendedName>
</protein>
<keyword evidence="5" id="KW-1185">Reference proteome</keyword>
<evidence type="ECO:0000313" key="5">
    <source>
        <dbReference type="Proteomes" id="UP000887013"/>
    </source>
</evidence>
<organism evidence="4 5">
    <name type="scientific">Nephila pilipes</name>
    <name type="common">Giant wood spider</name>
    <name type="synonym">Nephila maculata</name>
    <dbReference type="NCBI Taxonomy" id="299642"/>
    <lineage>
        <taxon>Eukaryota</taxon>
        <taxon>Metazoa</taxon>
        <taxon>Ecdysozoa</taxon>
        <taxon>Arthropoda</taxon>
        <taxon>Chelicerata</taxon>
        <taxon>Arachnida</taxon>
        <taxon>Araneae</taxon>
        <taxon>Araneomorphae</taxon>
        <taxon>Entelegynae</taxon>
        <taxon>Araneoidea</taxon>
        <taxon>Nephilidae</taxon>
        <taxon>Nephila</taxon>
    </lineage>
</organism>
<evidence type="ECO:0000259" key="3">
    <source>
        <dbReference type="PROSITE" id="PS50026"/>
    </source>
</evidence>
<evidence type="ECO:0000256" key="1">
    <source>
        <dbReference type="ARBA" id="ARBA00023157"/>
    </source>
</evidence>
<proteinExistence type="predicted"/>
<accession>A0A8X6TY74</accession>